<evidence type="ECO:0000256" key="1">
    <source>
        <dbReference type="SAM" id="MobiDB-lite"/>
    </source>
</evidence>
<feature type="compositionally biased region" description="Low complexity" evidence="1">
    <location>
        <begin position="1"/>
        <end position="19"/>
    </location>
</feature>
<proteinExistence type="predicted"/>
<sequence>MSIAVPASSAPDSTPAPASLEPPAAVRGSARRPLAVALLAAALAAAPGARAAADSGPVASRSPEGASAVLDGLKTYGQAVLHSGDGSVRHIPAGLYEMRVDGGGMLQTYGVGVAGNAQPQARYTESGWAAARSPGTGRRAGSAGSWSTPTRS</sequence>
<dbReference type="Proteomes" id="UP001382904">
    <property type="component" value="Unassembled WGS sequence"/>
</dbReference>
<reference evidence="2 3" key="1">
    <citation type="submission" date="2024-03" db="EMBL/GenBank/DDBJ databases">
        <title>Novel Streptomyces species of biotechnological and ecological value are a feature of Machair soil.</title>
        <authorList>
            <person name="Prole J.R."/>
            <person name="Goodfellow M."/>
            <person name="Allenby N."/>
            <person name="Ward A.C."/>
        </authorList>
    </citation>
    <scope>NUCLEOTIDE SEQUENCE [LARGE SCALE GENOMIC DNA]</scope>
    <source>
        <strain evidence="2 3">MS1.HAVA.3</strain>
    </source>
</reference>
<keyword evidence="3" id="KW-1185">Reference proteome</keyword>
<dbReference type="EMBL" id="JBBKAM010000002">
    <property type="protein sequence ID" value="MEJ8644326.1"/>
    <property type="molecule type" value="Genomic_DNA"/>
</dbReference>
<evidence type="ECO:0000313" key="3">
    <source>
        <dbReference type="Proteomes" id="UP001382904"/>
    </source>
</evidence>
<feature type="region of interest" description="Disordered" evidence="1">
    <location>
        <begin position="125"/>
        <end position="152"/>
    </location>
</feature>
<comment type="caution">
    <text evidence="2">The sequence shown here is derived from an EMBL/GenBank/DDBJ whole genome shotgun (WGS) entry which is preliminary data.</text>
</comment>
<accession>A0ABU8U8W5</accession>
<protein>
    <submittedName>
        <fullName evidence="2">Uncharacterized protein</fullName>
    </submittedName>
</protein>
<name>A0ABU8U8W5_9ACTN</name>
<evidence type="ECO:0000313" key="2">
    <source>
        <dbReference type="EMBL" id="MEJ8644326.1"/>
    </source>
</evidence>
<organism evidence="2 3">
    <name type="scientific">Streptomyces caledonius</name>
    <dbReference type="NCBI Taxonomy" id="3134107"/>
    <lineage>
        <taxon>Bacteria</taxon>
        <taxon>Bacillati</taxon>
        <taxon>Actinomycetota</taxon>
        <taxon>Actinomycetes</taxon>
        <taxon>Kitasatosporales</taxon>
        <taxon>Streptomycetaceae</taxon>
        <taxon>Streptomyces</taxon>
    </lineage>
</organism>
<gene>
    <name evidence="2" type="ORF">WKI68_29370</name>
</gene>
<feature type="region of interest" description="Disordered" evidence="1">
    <location>
        <begin position="1"/>
        <end position="26"/>
    </location>
</feature>